<organism evidence="1">
    <name type="scientific">hydrothermal vent metagenome</name>
    <dbReference type="NCBI Taxonomy" id="652676"/>
    <lineage>
        <taxon>unclassified sequences</taxon>
        <taxon>metagenomes</taxon>
        <taxon>ecological metagenomes</taxon>
    </lineage>
</organism>
<name>A0A3B0YP63_9ZZZZ</name>
<dbReference type="AlphaFoldDB" id="A0A3B0YP63"/>
<sequence>MLLLEKPAVFKISGFFYLSLFILCMASFNKPLLAEHASPFLTRNQSPFSLIYGLPLASSAQLLEKNNSRWISSLNISNTLNSQSAANEKLLIDVETVQLNLIYDYSFEKNWMLRLQLPLVKHSGGFLDSAIDSYHQALGLPEGLRPGFPRNQIDIDYRLNGIQPLNISSQQQSIGDISVQLAWQAENTDSAAVSYWLSLKLPSGDESKLTGSGATDIAAWSSMDYRISGAIWLYGQAGLLYMGNSDVLRTIQKNWAVFATTGMKFRPWQSVELKAQFDMHSAFYDTDIDFLGDVVQLTFGGSYHINRKHSIDFAVAEDIVNGTSPDVNFNISWWISLNP</sequence>
<reference evidence="1" key="1">
    <citation type="submission" date="2018-06" db="EMBL/GenBank/DDBJ databases">
        <authorList>
            <person name="Zhirakovskaya E."/>
        </authorList>
    </citation>
    <scope>NUCLEOTIDE SEQUENCE</scope>
</reference>
<accession>A0A3B0YP63</accession>
<evidence type="ECO:0008006" key="2">
    <source>
        <dbReference type="Google" id="ProtNLM"/>
    </source>
</evidence>
<gene>
    <name evidence="1" type="ORF">MNBD_GAMMA09-1590</name>
</gene>
<evidence type="ECO:0000313" key="1">
    <source>
        <dbReference type="EMBL" id="VAW70246.1"/>
    </source>
</evidence>
<dbReference type="InterPro" id="IPR021523">
    <property type="entry name" value="DUF3187"/>
</dbReference>
<dbReference type="Pfam" id="PF11383">
    <property type="entry name" value="DUF3187"/>
    <property type="match status" value="1"/>
</dbReference>
<dbReference type="EMBL" id="UOFI01000190">
    <property type="protein sequence ID" value="VAW70246.1"/>
    <property type="molecule type" value="Genomic_DNA"/>
</dbReference>
<protein>
    <recommendedName>
        <fullName evidence="2">DUF3187 family protein</fullName>
    </recommendedName>
</protein>
<proteinExistence type="predicted"/>